<dbReference type="InterPro" id="IPR006571">
    <property type="entry name" value="TLDc_dom"/>
</dbReference>
<evidence type="ECO:0000256" key="2">
    <source>
        <dbReference type="ARBA" id="ARBA00009540"/>
    </source>
</evidence>
<dbReference type="PANTHER" id="PTHR23354">
    <property type="entry name" value="NUCLEOLAR PROTEIN 7/ESTROGEN RECEPTOR COACTIVATOR-RELATED"/>
    <property type="match status" value="1"/>
</dbReference>
<dbReference type="Proteomes" id="UP001153678">
    <property type="component" value="Unassembled WGS sequence"/>
</dbReference>
<proteinExistence type="inferred from homology"/>
<reference evidence="6" key="1">
    <citation type="submission" date="2022-08" db="EMBL/GenBank/DDBJ databases">
        <authorList>
            <person name="Kallberg Y."/>
            <person name="Tangrot J."/>
            <person name="Rosling A."/>
        </authorList>
    </citation>
    <scope>NUCLEOTIDE SEQUENCE</scope>
    <source>
        <strain evidence="6">Wild A</strain>
    </source>
</reference>
<organism evidence="6 7">
    <name type="scientific">Funneliformis geosporum</name>
    <dbReference type="NCBI Taxonomy" id="1117311"/>
    <lineage>
        <taxon>Eukaryota</taxon>
        <taxon>Fungi</taxon>
        <taxon>Fungi incertae sedis</taxon>
        <taxon>Mucoromycota</taxon>
        <taxon>Glomeromycotina</taxon>
        <taxon>Glomeromycetes</taxon>
        <taxon>Glomerales</taxon>
        <taxon>Glomeraceae</taxon>
        <taxon>Funneliformis</taxon>
    </lineage>
</organism>
<protein>
    <recommendedName>
        <fullName evidence="4">Oxidation resistance protein 1</fullName>
    </recommendedName>
</protein>
<comment type="similarity">
    <text evidence="2">Belongs to the OXR1 family.</text>
</comment>
<evidence type="ECO:0000256" key="3">
    <source>
        <dbReference type="ARBA" id="ARBA00023128"/>
    </source>
</evidence>
<dbReference type="OrthoDB" id="2434835at2759"/>
<dbReference type="AlphaFoldDB" id="A0A9W4WN60"/>
<evidence type="ECO:0000256" key="4">
    <source>
        <dbReference type="ARBA" id="ARBA00040604"/>
    </source>
</evidence>
<evidence type="ECO:0000256" key="1">
    <source>
        <dbReference type="ARBA" id="ARBA00004173"/>
    </source>
</evidence>
<accession>A0A9W4WN60</accession>
<dbReference type="Pfam" id="PF07534">
    <property type="entry name" value="TLD"/>
    <property type="match status" value="1"/>
</dbReference>
<dbReference type="GO" id="GO:0005739">
    <property type="term" value="C:mitochondrion"/>
    <property type="evidence" value="ECO:0007669"/>
    <property type="project" value="UniProtKB-SubCell"/>
</dbReference>
<keyword evidence="7" id="KW-1185">Reference proteome</keyword>
<keyword evidence="3" id="KW-0496">Mitochondrion</keyword>
<dbReference type="PANTHER" id="PTHR23354:SF62">
    <property type="entry name" value="MUSTARD, ISOFORM V"/>
    <property type="match status" value="1"/>
</dbReference>
<evidence type="ECO:0000313" key="6">
    <source>
        <dbReference type="EMBL" id="CAI2174426.1"/>
    </source>
</evidence>
<feature type="domain" description="TLDc" evidence="5">
    <location>
        <begin position="141"/>
        <end position="311"/>
    </location>
</feature>
<comment type="caution">
    <text evidence="6">The sequence shown here is derived from an EMBL/GenBank/DDBJ whole genome shotgun (WGS) entry which is preliminary data.</text>
</comment>
<gene>
    <name evidence="6" type="ORF">FWILDA_LOCUS6588</name>
</gene>
<dbReference type="EMBL" id="CAMKVN010001210">
    <property type="protein sequence ID" value="CAI2174426.1"/>
    <property type="molecule type" value="Genomic_DNA"/>
</dbReference>
<evidence type="ECO:0000259" key="5">
    <source>
        <dbReference type="PROSITE" id="PS51886"/>
    </source>
</evidence>
<evidence type="ECO:0000313" key="7">
    <source>
        <dbReference type="Proteomes" id="UP001153678"/>
    </source>
</evidence>
<dbReference type="PROSITE" id="PS51886">
    <property type="entry name" value="TLDC"/>
    <property type="match status" value="1"/>
</dbReference>
<sequence>MTSVFHSGEVNLVKQTCEDIFGLLIASDELLLDELFNYVQVHLIDKHFDWIQNNFVQVLHSVFKLNKNFEALKNTLDQFIPLIRFVEISPKDFFDNVRPYKGAISNHIYEEIEEFYYKKTLPKSINVSQRPRKIQIGIESQIIKPGLANIITHWIERKDDINLLLKKMYKFELLYRSSQDGLSHITLRNKCNNHGSCLVLVQQQSTTKILGGYNPLGFTLSNGGWQETRESFIFSFENDNDTTNMKISRAVDTQHAMYENNANGFNFGSTFYMINQSIYLNYTGVYDCSIVANSSLNSNFVPNVIEVFKVI</sequence>
<comment type="subcellular location">
    <subcellularLocation>
        <location evidence="1">Mitochondrion</location>
    </subcellularLocation>
</comment>
<name>A0A9W4WN60_9GLOM</name>